<evidence type="ECO:0000313" key="8">
    <source>
        <dbReference type="Proteomes" id="UP000826234"/>
    </source>
</evidence>
<evidence type="ECO:0000313" key="7">
    <source>
        <dbReference type="EMBL" id="KAH0629894.1"/>
    </source>
</evidence>
<feature type="domain" description="TRC8-like N-terminal" evidence="6">
    <location>
        <begin position="47"/>
        <end position="139"/>
    </location>
</feature>
<proteinExistence type="predicted"/>
<evidence type="ECO:0000256" key="4">
    <source>
        <dbReference type="ARBA" id="ARBA00023136"/>
    </source>
</evidence>
<accession>A0ABQ7TJE8</accession>
<evidence type="ECO:0000259" key="6">
    <source>
        <dbReference type="Pfam" id="PF13705"/>
    </source>
</evidence>
<feature type="transmembrane region" description="Helical" evidence="5">
    <location>
        <begin position="145"/>
        <end position="167"/>
    </location>
</feature>
<dbReference type="Pfam" id="PF13705">
    <property type="entry name" value="TRC8_N"/>
    <property type="match status" value="1"/>
</dbReference>
<keyword evidence="3 5" id="KW-1133">Transmembrane helix</keyword>
<keyword evidence="2 5" id="KW-0812">Transmembrane</keyword>
<dbReference type="Proteomes" id="UP000826234">
    <property type="component" value="Unassembled WGS sequence"/>
</dbReference>
<evidence type="ECO:0000256" key="1">
    <source>
        <dbReference type="ARBA" id="ARBA00004141"/>
    </source>
</evidence>
<keyword evidence="8" id="KW-1185">Reference proteome</keyword>
<organism evidence="7 8">
    <name type="scientific">Phrynosoma platyrhinos</name>
    <name type="common">Desert horned lizard</name>
    <dbReference type="NCBI Taxonomy" id="52577"/>
    <lineage>
        <taxon>Eukaryota</taxon>
        <taxon>Metazoa</taxon>
        <taxon>Chordata</taxon>
        <taxon>Craniata</taxon>
        <taxon>Vertebrata</taxon>
        <taxon>Euteleostomi</taxon>
        <taxon>Lepidosauria</taxon>
        <taxon>Squamata</taxon>
        <taxon>Bifurcata</taxon>
        <taxon>Unidentata</taxon>
        <taxon>Episquamata</taxon>
        <taxon>Toxicofera</taxon>
        <taxon>Iguania</taxon>
        <taxon>Phrynosomatidae</taxon>
        <taxon>Phrynosomatinae</taxon>
        <taxon>Phrynosoma</taxon>
    </lineage>
</organism>
<comment type="caution">
    <text evidence="7">The sequence shown here is derived from an EMBL/GenBank/DDBJ whole genome shotgun (WGS) entry which is preliminary data.</text>
</comment>
<feature type="transmembrane region" description="Helical" evidence="5">
    <location>
        <begin position="118"/>
        <end position="139"/>
    </location>
</feature>
<keyword evidence="4 5" id="KW-0472">Membrane</keyword>
<evidence type="ECO:0000256" key="5">
    <source>
        <dbReference type="SAM" id="Phobius"/>
    </source>
</evidence>
<sequence>MSRSFEGVLAVQLRDAKREQGPTSVSQAIATYSMIRNRMAAKEKLEAMLNVALRVPSIMLLDVLYRWDVSSFFQQIQRSSLNNNPLFQYKYLALNMHYVGYILSVVLLTLPRQHLVQLYLYFLTALLLYAGHQISRMYLLPPTRYMIVIVFAAQGMHGICLATNLLFEGSPVFVQE</sequence>
<dbReference type="InterPro" id="IPR025754">
    <property type="entry name" value="TRC8_N_dom"/>
</dbReference>
<protein>
    <recommendedName>
        <fullName evidence="6">TRC8-like N-terminal domain-containing protein</fullName>
    </recommendedName>
</protein>
<gene>
    <name evidence="7" type="ORF">JD844_012362</name>
</gene>
<comment type="subcellular location">
    <subcellularLocation>
        <location evidence="1">Membrane</location>
        <topology evidence="1">Multi-pass membrane protein</topology>
    </subcellularLocation>
</comment>
<evidence type="ECO:0000256" key="3">
    <source>
        <dbReference type="ARBA" id="ARBA00022989"/>
    </source>
</evidence>
<dbReference type="EMBL" id="JAIPUX010000439">
    <property type="protein sequence ID" value="KAH0629894.1"/>
    <property type="molecule type" value="Genomic_DNA"/>
</dbReference>
<feature type="transmembrane region" description="Helical" evidence="5">
    <location>
        <begin position="87"/>
        <end position="111"/>
    </location>
</feature>
<evidence type="ECO:0000256" key="2">
    <source>
        <dbReference type="ARBA" id="ARBA00022692"/>
    </source>
</evidence>
<reference evidence="7 8" key="1">
    <citation type="journal article" date="2022" name="Gigascience">
        <title>A chromosome-level genome assembly and annotation of the desert horned lizard, Phrynosoma platyrhinos, provides insight into chromosomal rearrangements among reptiles.</title>
        <authorList>
            <person name="Koochekian N."/>
            <person name="Ascanio A."/>
            <person name="Farleigh K."/>
            <person name="Card D.C."/>
            <person name="Schield D.R."/>
            <person name="Castoe T.A."/>
            <person name="Jezkova T."/>
        </authorList>
    </citation>
    <scope>NUCLEOTIDE SEQUENCE [LARGE SCALE GENOMIC DNA]</scope>
    <source>
        <strain evidence="7">NK-2021</strain>
    </source>
</reference>
<name>A0ABQ7TJE8_PHRPL</name>